<proteinExistence type="predicted"/>
<dbReference type="Proteomes" id="UP000302244">
    <property type="component" value="Segment"/>
</dbReference>
<evidence type="ECO:0000259" key="1">
    <source>
        <dbReference type="Pfam" id="PF14553"/>
    </source>
</evidence>
<dbReference type="InterPro" id="IPR027926">
    <property type="entry name" value="YqbF_N"/>
</dbReference>
<dbReference type="EMBL" id="MK759918">
    <property type="protein sequence ID" value="QCQ57791.1"/>
    <property type="molecule type" value="Genomic_DNA"/>
</dbReference>
<dbReference type="InterPro" id="IPR048424">
    <property type="entry name" value="YqbF_HeH"/>
</dbReference>
<evidence type="ECO:0000313" key="3">
    <source>
        <dbReference type="EMBL" id="QCQ57791.1"/>
    </source>
</evidence>
<name>A0A4P8MUX0_9CAUD</name>
<dbReference type="Gene3D" id="1.10.720.10">
    <property type="match status" value="1"/>
</dbReference>
<gene>
    <name evidence="3" type="ORF">B83_gp11</name>
</gene>
<evidence type="ECO:0000313" key="4">
    <source>
        <dbReference type="Proteomes" id="UP000302244"/>
    </source>
</evidence>
<dbReference type="InterPro" id="IPR036269">
    <property type="entry name" value="Rho_N_sf"/>
</dbReference>
<accession>A0A4P8MUX0</accession>
<dbReference type="SUPFAM" id="SSF68912">
    <property type="entry name" value="Rho N-terminal domain-like"/>
    <property type="match status" value="1"/>
</dbReference>
<keyword evidence="4" id="KW-1185">Reference proteome</keyword>
<protein>
    <submittedName>
        <fullName evidence="3">Uncharacterized protein</fullName>
    </submittedName>
</protein>
<evidence type="ECO:0000259" key="2">
    <source>
        <dbReference type="Pfam" id="PF21488"/>
    </source>
</evidence>
<reference evidence="3 4" key="1">
    <citation type="submission" date="2019-04" db="EMBL/GenBank/DDBJ databases">
        <title>Bacillus phage vB_BtS_B83 previously designated as a plasmid may represent new Siphoviridae genus.</title>
        <authorList>
            <person name="Piligrimova E."/>
            <person name="Kazantseva O."/>
            <person name="Zagorodny V."/>
            <person name="Shadrin A."/>
        </authorList>
    </citation>
    <scope>NUCLEOTIDE SEQUENCE [LARGE SCALE GENOMIC DNA]</scope>
</reference>
<dbReference type="InterPro" id="IPR036840">
    <property type="entry name" value="YqbF_dom_sf"/>
</dbReference>
<feature type="domain" description="Uncharacterised protein YqbF N-terminal" evidence="1">
    <location>
        <begin position="7"/>
        <end position="47"/>
    </location>
</feature>
<organism evidence="3 4">
    <name type="scientific">Bacillus phage vB_BtS_B83</name>
    <dbReference type="NCBI Taxonomy" id="2565501"/>
    <lineage>
        <taxon>Viruses</taxon>
        <taxon>Duplodnaviria</taxon>
        <taxon>Heunggongvirae</taxon>
        <taxon>Uroviricota</taxon>
        <taxon>Caudoviricetes</taxon>
        <taxon>Skryabinvirinae</taxon>
        <taxon>Pushchinovirus</taxon>
        <taxon>Pushchinovirus B83</taxon>
    </lineage>
</organism>
<dbReference type="SUPFAM" id="SSF160059">
    <property type="entry name" value="PriA/YqbF domain"/>
    <property type="match status" value="1"/>
</dbReference>
<dbReference type="Gene3D" id="3.40.5.20">
    <property type="entry name" value="YqbF domain"/>
    <property type="match status" value="1"/>
</dbReference>
<sequence>MYFAKLVGGKTYSVMGHNFVDGIEQSVDKSVYNYLSNNHMFEVREGEVTEKPSFSVGEKYTEAELKKLHKTDQEDIIRALTAGDFIQETKNEKERIELILQLQQEQG</sequence>
<dbReference type="Pfam" id="PF14553">
    <property type="entry name" value="YqbF"/>
    <property type="match status" value="1"/>
</dbReference>
<feature type="domain" description="YqbF C-terminal" evidence="2">
    <location>
        <begin position="61"/>
        <end position="101"/>
    </location>
</feature>
<dbReference type="Pfam" id="PF21488">
    <property type="entry name" value="YqbF_HeH"/>
    <property type="match status" value="1"/>
</dbReference>